<dbReference type="Proteomes" id="UP000494110">
    <property type="component" value="Unassembled WGS sequence"/>
</dbReference>
<organism evidence="1 2">
    <name type="scientific">Burkholderia lata (strain ATCC 17760 / DSM 23089 / LMG 22485 / NCIMB 9086 / R18194 / 383)</name>
    <dbReference type="NCBI Taxonomy" id="482957"/>
    <lineage>
        <taxon>Bacteria</taxon>
        <taxon>Pseudomonadati</taxon>
        <taxon>Pseudomonadota</taxon>
        <taxon>Betaproteobacteria</taxon>
        <taxon>Burkholderiales</taxon>
        <taxon>Burkholderiaceae</taxon>
        <taxon>Burkholderia</taxon>
        <taxon>Burkholderia cepacia complex</taxon>
    </lineage>
</organism>
<evidence type="ECO:0000313" key="1">
    <source>
        <dbReference type="EMBL" id="VWC76412.1"/>
    </source>
</evidence>
<dbReference type="EMBL" id="CABVQN010000003">
    <property type="protein sequence ID" value="VWC76412.1"/>
    <property type="molecule type" value="Genomic_DNA"/>
</dbReference>
<dbReference type="AlphaFoldDB" id="A0A6P2UN64"/>
<proteinExistence type="predicted"/>
<accession>A0A6P2UN64</accession>
<name>A0A6P2UN64_BURL3</name>
<sequence length="56" mass="7064">MMHFPIACTRYIPQHPIHVRIFQFERFEIKRFLVIALMRQHSKQQLPKQYLQFQFF</sequence>
<gene>
    <name evidence="1" type="ORF">BLA39750_00907</name>
</gene>
<reference evidence="1 2" key="1">
    <citation type="submission" date="2019-09" db="EMBL/GenBank/DDBJ databases">
        <authorList>
            <person name="Depoorter E."/>
        </authorList>
    </citation>
    <scope>NUCLEOTIDE SEQUENCE [LARGE SCALE GENOMIC DNA]</scope>
    <source>
        <strain evidence="1">R-39750</strain>
    </source>
</reference>
<protein>
    <submittedName>
        <fullName evidence="1">Uncharacterized protein</fullName>
    </submittedName>
</protein>
<evidence type="ECO:0000313" key="2">
    <source>
        <dbReference type="Proteomes" id="UP000494110"/>
    </source>
</evidence>